<evidence type="ECO:0000313" key="2">
    <source>
        <dbReference type="EMBL" id="GAA0338624.1"/>
    </source>
</evidence>
<evidence type="ECO:0008006" key="4">
    <source>
        <dbReference type="Google" id="ProtNLM"/>
    </source>
</evidence>
<evidence type="ECO:0000256" key="1">
    <source>
        <dbReference type="SAM" id="Phobius"/>
    </source>
</evidence>
<dbReference type="EMBL" id="BAAADJ010000055">
    <property type="protein sequence ID" value="GAA0338624.1"/>
    <property type="molecule type" value="Genomic_DNA"/>
</dbReference>
<protein>
    <recommendedName>
        <fullName evidence="4">YlaF family protein</fullName>
    </recommendedName>
</protein>
<dbReference type="Proteomes" id="UP001500782">
    <property type="component" value="Unassembled WGS sequence"/>
</dbReference>
<gene>
    <name evidence="2" type="ORF">GCM10008967_31120</name>
</gene>
<keyword evidence="3" id="KW-1185">Reference proteome</keyword>
<keyword evidence="1" id="KW-0472">Membrane</keyword>
<dbReference type="Pfam" id="PF17259">
    <property type="entry name" value="DUF5325"/>
    <property type="match status" value="1"/>
</dbReference>
<evidence type="ECO:0000313" key="3">
    <source>
        <dbReference type="Proteomes" id="UP001500782"/>
    </source>
</evidence>
<feature type="transmembrane region" description="Helical" evidence="1">
    <location>
        <begin position="31"/>
        <end position="49"/>
    </location>
</feature>
<comment type="caution">
    <text evidence="2">The sequence shown here is derived from an EMBL/GenBank/DDBJ whole genome shotgun (WGS) entry which is preliminary data.</text>
</comment>
<organism evidence="2 3">
    <name type="scientific">Bacillus carboniphilus</name>
    <dbReference type="NCBI Taxonomy" id="86663"/>
    <lineage>
        <taxon>Bacteria</taxon>
        <taxon>Bacillati</taxon>
        <taxon>Bacillota</taxon>
        <taxon>Bacilli</taxon>
        <taxon>Bacillales</taxon>
        <taxon>Bacillaceae</taxon>
        <taxon>Bacillus</taxon>
    </lineage>
</organism>
<name>A0ABP3GA66_9BACI</name>
<keyword evidence="1" id="KW-1133">Transmembrane helix</keyword>
<feature type="transmembrane region" description="Helical" evidence="1">
    <location>
        <begin position="7"/>
        <end position="25"/>
    </location>
</feature>
<dbReference type="RefSeq" id="WP_343800835.1">
    <property type="nucleotide sequence ID" value="NZ_BAAADJ010000055.1"/>
</dbReference>
<accession>A0ABP3GA66</accession>
<dbReference type="InterPro" id="IPR035211">
    <property type="entry name" value="DUF5325"/>
</dbReference>
<proteinExistence type="predicted"/>
<reference evidence="3" key="1">
    <citation type="journal article" date="2019" name="Int. J. Syst. Evol. Microbiol.">
        <title>The Global Catalogue of Microorganisms (GCM) 10K type strain sequencing project: providing services to taxonomists for standard genome sequencing and annotation.</title>
        <authorList>
            <consortium name="The Broad Institute Genomics Platform"/>
            <consortium name="The Broad Institute Genome Sequencing Center for Infectious Disease"/>
            <person name="Wu L."/>
            <person name="Ma J."/>
        </authorList>
    </citation>
    <scope>NUCLEOTIDE SEQUENCE [LARGE SCALE GENOMIC DNA]</scope>
    <source>
        <strain evidence="3">JCM 9731</strain>
    </source>
</reference>
<sequence>MASENKIFVVYAILAVLCISGIGIFVSEGSALGIIACIIGTIVVMGFGFRTKRKLREKAGN</sequence>
<keyword evidence="1" id="KW-0812">Transmembrane</keyword>